<dbReference type="FunFam" id="2.60.120.200:FF:000179">
    <property type="entry name" value="Unplaced genomic scaffold supercont1.19, whole genome shotgun sequence"/>
    <property type="match status" value="1"/>
</dbReference>
<dbReference type="SUPFAM" id="SSF49899">
    <property type="entry name" value="Concanavalin A-like lectins/glucanases"/>
    <property type="match status" value="1"/>
</dbReference>
<organism evidence="4">
    <name type="scientific">Ustilago esculenta</name>
    <dbReference type="NCBI Taxonomy" id="185366"/>
    <lineage>
        <taxon>Eukaryota</taxon>
        <taxon>Fungi</taxon>
        <taxon>Dikarya</taxon>
        <taxon>Basidiomycota</taxon>
        <taxon>Ustilaginomycotina</taxon>
        <taxon>Ustilaginomycetes</taxon>
        <taxon>Ustilaginales</taxon>
        <taxon>Ustilaginaceae</taxon>
        <taxon>Ustilago</taxon>
    </lineage>
</organism>
<dbReference type="GO" id="GO:0004553">
    <property type="term" value="F:hydrolase activity, hydrolyzing O-glycosyl compounds"/>
    <property type="evidence" value="ECO:0007669"/>
    <property type="project" value="InterPro"/>
</dbReference>
<keyword evidence="2" id="KW-0732">Signal</keyword>
<feature type="compositionally biased region" description="Low complexity" evidence="1">
    <location>
        <begin position="347"/>
        <end position="363"/>
    </location>
</feature>
<feature type="chain" id="PRO_5003710359" evidence="2">
    <location>
        <begin position="26"/>
        <end position="390"/>
    </location>
</feature>
<dbReference type="InterPro" id="IPR050546">
    <property type="entry name" value="Glycosyl_Hydrlase_16"/>
</dbReference>
<dbReference type="Pfam" id="PF26113">
    <property type="entry name" value="GH16_XgeA"/>
    <property type="match status" value="1"/>
</dbReference>
<reference evidence="4" key="1">
    <citation type="journal article" date="2012" name="Appl. Environ. Microbiol.">
        <title>A Novel Glycosylphosphatidylinositol-Anchored Glycoside Hydrolase from Ustilago esculenta Functions in ?-1,3-Glucan Degradation.</title>
        <authorList>
            <person name="Nakajima M."/>
            <person name="Yamashita T."/>
            <person name="Takahashi M."/>
            <person name="Nakano Y."/>
            <person name="Takeda T."/>
        </authorList>
    </citation>
    <scope>NUCLEOTIDE SEQUENCE</scope>
</reference>
<evidence type="ECO:0000313" key="4">
    <source>
        <dbReference type="EMBL" id="BAM29293.1"/>
    </source>
</evidence>
<dbReference type="AlphaFoldDB" id="I7HBL1"/>
<gene>
    <name evidence="4" type="primary">UeLam16A</name>
</gene>
<dbReference type="InterPro" id="IPR000757">
    <property type="entry name" value="Beta-glucanase-like"/>
</dbReference>
<dbReference type="EMBL" id="AB691944">
    <property type="protein sequence ID" value="BAM29293.1"/>
    <property type="molecule type" value="mRNA"/>
</dbReference>
<feature type="region of interest" description="Disordered" evidence="1">
    <location>
        <begin position="341"/>
        <end position="363"/>
    </location>
</feature>
<dbReference type="PANTHER" id="PTHR10963">
    <property type="entry name" value="GLYCOSYL HYDROLASE-RELATED"/>
    <property type="match status" value="1"/>
</dbReference>
<evidence type="ECO:0000256" key="2">
    <source>
        <dbReference type="SAM" id="SignalP"/>
    </source>
</evidence>
<feature type="signal peptide" evidence="2">
    <location>
        <begin position="1"/>
        <end position="25"/>
    </location>
</feature>
<evidence type="ECO:0000256" key="1">
    <source>
        <dbReference type="SAM" id="MobiDB-lite"/>
    </source>
</evidence>
<accession>I7HBL1</accession>
<protein>
    <submittedName>
        <fullName evidence="4">GPI-anchored 1,3-beta-glucanase</fullName>
    </submittedName>
</protein>
<feature type="domain" description="GH16" evidence="3">
    <location>
        <begin position="26"/>
        <end position="298"/>
    </location>
</feature>
<dbReference type="PROSITE" id="PS51762">
    <property type="entry name" value="GH16_2"/>
    <property type="match status" value="1"/>
</dbReference>
<evidence type="ECO:0000259" key="3">
    <source>
        <dbReference type="PROSITE" id="PS51762"/>
    </source>
</evidence>
<dbReference type="GO" id="GO:0009251">
    <property type="term" value="P:glucan catabolic process"/>
    <property type="evidence" value="ECO:0007669"/>
    <property type="project" value="TreeGrafter"/>
</dbReference>
<name>I7HBL1_9BASI</name>
<proteinExistence type="evidence at transcript level"/>
<dbReference type="PANTHER" id="PTHR10963:SF24">
    <property type="entry name" value="GLYCOSIDASE C21B10.07-RELATED"/>
    <property type="match status" value="1"/>
</dbReference>
<sequence length="390" mass="41672">MIGYCSRKAVAAVVAVGALVSSVSAANWTQTAVIRGNDFFDDFDWFTDTDPTHGLVNYQSRRNAISQNLSFVDGEGHFVMAVSTVPVALEGRNSVRITSKNSYADGVYVLNVTHVPTGCATWPAFWTVTEDIKSWPNGGEIDIMENANDEYNGNLVSVHTNTSCTIPKTISGQSGTISYTNCSAFVSGNTGCRIEMNGTSTPTWGRKLNRAGGGLVAMERSFGTTGNGVRVWYFPNNSPSTLPADLKNGSTSVSTDNWPQPNAYLPIASCYADFTPHKIVFDITLCGDWAGNTYNQSGCNAQYPACSYQVGYNGSSFNQSFWEVESLRLYTIGGSTANAANSRQNTSSLQSSQSPAPLSSPSSAESFIQRSSLFASTAAVMASLAFVAAL</sequence>
<dbReference type="InterPro" id="IPR013320">
    <property type="entry name" value="ConA-like_dom_sf"/>
</dbReference>
<dbReference type="Gene3D" id="2.60.120.200">
    <property type="match status" value="1"/>
</dbReference>